<dbReference type="Proteomes" id="UP000250429">
    <property type="component" value="Unassembled WGS sequence"/>
</dbReference>
<dbReference type="InterPro" id="IPR027417">
    <property type="entry name" value="P-loop_NTPase"/>
</dbReference>
<dbReference type="RefSeq" id="WP_112143453.1">
    <property type="nucleotide sequence ID" value="NZ_PRLC01000001.1"/>
</dbReference>
<keyword evidence="2" id="KW-1185">Reference proteome</keyword>
<reference evidence="1 2" key="1">
    <citation type="submission" date="2018-02" db="EMBL/GenBank/DDBJ databases">
        <title>Complete genome sequencing of Faecalibacterium prausnitzii strains isolated from the human gut.</title>
        <authorList>
            <person name="Fitzgerald B.C."/>
            <person name="Shkoporov A.N."/>
            <person name="Ross P.R."/>
            <person name="Hill C."/>
        </authorList>
    </citation>
    <scope>NUCLEOTIDE SEQUENCE [LARGE SCALE GENOMIC DNA]</scope>
    <source>
        <strain evidence="1 2">APC922/41-1</strain>
    </source>
</reference>
<dbReference type="Gene3D" id="3.40.50.300">
    <property type="entry name" value="P-loop containing nucleotide triphosphate hydrolases"/>
    <property type="match status" value="1"/>
</dbReference>
<evidence type="ECO:0000313" key="2">
    <source>
        <dbReference type="Proteomes" id="UP000250429"/>
    </source>
</evidence>
<name>A0A329URV8_9FIRM</name>
<accession>A0A329URV8</accession>
<dbReference type="EMBL" id="PRLC01000001">
    <property type="protein sequence ID" value="RAW63635.1"/>
    <property type="molecule type" value="Genomic_DNA"/>
</dbReference>
<gene>
    <name evidence="1" type="ORF">C4N23_01065</name>
</gene>
<evidence type="ECO:0008006" key="3">
    <source>
        <dbReference type="Google" id="ProtNLM"/>
    </source>
</evidence>
<comment type="caution">
    <text evidence="1">The sequence shown here is derived from an EMBL/GenBank/DDBJ whole genome shotgun (WGS) entry which is preliminary data.</text>
</comment>
<organism evidence="1 2">
    <name type="scientific">Faecalibacterium hattorii</name>
    <dbReference type="NCBI Taxonomy" id="2935520"/>
    <lineage>
        <taxon>Bacteria</taxon>
        <taxon>Bacillati</taxon>
        <taxon>Bacillota</taxon>
        <taxon>Clostridia</taxon>
        <taxon>Eubacteriales</taxon>
        <taxon>Oscillospiraceae</taxon>
        <taxon>Faecalibacterium</taxon>
    </lineage>
</organism>
<protein>
    <recommendedName>
        <fullName evidence="3">AAA family ATPase</fullName>
    </recommendedName>
</protein>
<sequence length="374" mass="42118">MTDNRKTTVPGASVGADAVQSSSKINTNIITNSGKQINLQAAKKSNNFGLNTVSMTELYDTVYPPRKPIVNDLLYSGTYLFVGAPKVGKSFFMGQLAYHVAMGLPLWEYEVHQGTVLYLALEDDYARLQRRLSRMFGVEETSNLYFATQAKSVSEGLDQQLEGFIREHPDVRLIIIDTLQKVREIGGDRYSYASDYEIVTKLKAFSDRYGICLLVVHHTRKMEAEDSFDMISGTNGLLGAADGAFIMQKKRRTDNTALLDIVGRDQPDQELTLEFNRERCVWEFQGAETELWKLPPDPLLEAVAKMLSPEQPEWSGTPTELLERLPGVSIQANILTRKLNVSADRLYNDYGIRYESRRTHEGREVKLTLENSGA</sequence>
<dbReference type="InterPro" id="IPR038724">
    <property type="entry name" value="RepA"/>
</dbReference>
<evidence type="ECO:0000313" key="1">
    <source>
        <dbReference type="EMBL" id="RAW63635.1"/>
    </source>
</evidence>
<dbReference type="SUPFAM" id="SSF52540">
    <property type="entry name" value="P-loop containing nucleoside triphosphate hydrolases"/>
    <property type="match status" value="1"/>
</dbReference>
<proteinExistence type="predicted"/>
<dbReference type="Pfam" id="PF13481">
    <property type="entry name" value="AAA_25"/>
    <property type="match status" value="1"/>
</dbReference>
<dbReference type="CDD" id="cd01125">
    <property type="entry name" value="RepA_RSF1010_like"/>
    <property type="match status" value="1"/>
</dbReference>
<dbReference type="AlphaFoldDB" id="A0A329URV8"/>